<accession>A0ABR5Q2X6</accession>
<evidence type="ECO:0000313" key="7">
    <source>
        <dbReference type="EMBL" id="KRO07975.1"/>
    </source>
</evidence>
<evidence type="ECO:0000313" key="8">
    <source>
        <dbReference type="Proteomes" id="UP000051884"/>
    </source>
</evidence>
<sequence length="357" mass="39659">MGDDNMRLNLKDITVSYDQQHNVFEHLNCTVQDGELVALLGPSGSGKTTILNLMAGLLTPTFGQVMFDDRNVTDQDVRTRNIGMVFQDFALYPHLSVLDNIAFPLKMAHVNKANRQKRARELAALVHIDNQLTKSPSELSGGQQQRAAIARALVKNPAVLLLDEPLSNLDAALRIELRDEIQRIQQTTGVTTVFVTHDQNDALRIADKIIVINEGRVQQVGPGTELYRHPRNLFVAQFIGTPSINAIPINEMVSEITASIPADILARAQTVGIRSESILLNPTDEPVLAKLAVTMKQQEQLGRETYTYMHYQNIDLISTAITETIKEPQSMPVYILARGSFLFDQNGLCIWAGDNHD</sequence>
<evidence type="ECO:0000256" key="5">
    <source>
        <dbReference type="ARBA" id="ARBA00023136"/>
    </source>
</evidence>
<keyword evidence="5" id="KW-0472">Membrane</keyword>
<keyword evidence="1" id="KW-0813">Transport</keyword>
<reference evidence="7 8" key="1">
    <citation type="journal article" date="2015" name="Genome Announc.">
        <title>Expanding the biotechnology potential of lactobacilli through comparative genomics of 213 strains and associated genera.</title>
        <authorList>
            <person name="Sun Z."/>
            <person name="Harris H.M."/>
            <person name="McCann A."/>
            <person name="Guo C."/>
            <person name="Argimon S."/>
            <person name="Zhang W."/>
            <person name="Yang X."/>
            <person name="Jeffery I.B."/>
            <person name="Cooney J.C."/>
            <person name="Kagawa T.F."/>
            <person name="Liu W."/>
            <person name="Song Y."/>
            <person name="Salvetti E."/>
            <person name="Wrobel A."/>
            <person name="Rasinkangas P."/>
            <person name="Parkhill J."/>
            <person name="Rea M.C."/>
            <person name="O'Sullivan O."/>
            <person name="Ritari J."/>
            <person name="Douillard F.P."/>
            <person name="Paul Ross R."/>
            <person name="Yang R."/>
            <person name="Briner A.E."/>
            <person name="Felis G.E."/>
            <person name="de Vos W.M."/>
            <person name="Barrangou R."/>
            <person name="Klaenhammer T.R."/>
            <person name="Caufield P.W."/>
            <person name="Cui Y."/>
            <person name="Zhang H."/>
            <person name="O'Toole P.W."/>
        </authorList>
    </citation>
    <scope>NUCLEOTIDE SEQUENCE [LARGE SCALE GENOMIC DNA]</scope>
    <source>
        <strain evidence="7 8">DSM 26202</strain>
    </source>
</reference>
<keyword evidence="4" id="KW-0067">ATP-binding</keyword>
<dbReference type="PANTHER" id="PTHR43875:SF1">
    <property type="entry name" value="OSMOPROTECTIVE COMPOUNDS UPTAKE ATP-BINDING PROTEIN GGTA"/>
    <property type="match status" value="1"/>
</dbReference>
<evidence type="ECO:0000259" key="6">
    <source>
        <dbReference type="PROSITE" id="PS50893"/>
    </source>
</evidence>
<feature type="domain" description="ABC transporter" evidence="6">
    <location>
        <begin position="8"/>
        <end position="239"/>
    </location>
</feature>
<keyword evidence="8" id="KW-1185">Reference proteome</keyword>
<dbReference type="SMART" id="SM00382">
    <property type="entry name" value="AAA"/>
    <property type="match status" value="1"/>
</dbReference>
<dbReference type="Gene3D" id="2.40.50.100">
    <property type="match status" value="1"/>
</dbReference>
<keyword evidence="3" id="KW-0547">Nucleotide-binding</keyword>
<dbReference type="Proteomes" id="UP000051884">
    <property type="component" value="Unassembled WGS sequence"/>
</dbReference>
<dbReference type="SUPFAM" id="SSF52540">
    <property type="entry name" value="P-loop containing nucleoside triphosphate hydrolases"/>
    <property type="match status" value="1"/>
</dbReference>
<name>A0ABR5Q2X6_9LACO</name>
<dbReference type="InterPro" id="IPR003593">
    <property type="entry name" value="AAA+_ATPase"/>
</dbReference>
<dbReference type="Gene3D" id="2.40.50.140">
    <property type="entry name" value="Nucleic acid-binding proteins"/>
    <property type="match status" value="1"/>
</dbReference>
<dbReference type="InterPro" id="IPR017871">
    <property type="entry name" value="ABC_transporter-like_CS"/>
</dbReference>
<evidence type="ECO:0000256" key="2">
    <source>
        <dbReference type="ARBA" id="ARBA00022475"/>
    </source>
</evidence>
<organism evidence="7 8">
    <name type="scientific">Paucilactobacillus hokkaidonensis</name>
    <dbReference type="NCBI Taxonomy" id="1193095"/>
    <lineage>
        <taxon>Bacteria</taxon>
        <taxon>Bacillati</taxon>
        <taxon>Bacillota</taxon>
        <taxon>Bacilli</taxon>
        <taxon>Lactobacillales</taxon>
        <taxon>Lactobacillaceae</taxon>
        <taxon>Paucilactobacillus</taxon>
    </lineage>
</organism>
<dbReference type="Pfam" id="PF00005">
    <property type="entry name" value="ABC_tran"/>
    <property type="match status" value="1"/>
</dbReference>
<evidence type="ECO:0000256" key="3">
    <source>
        <dbReference type="ARBA" id="ARBA00022741"/>
    </source>
</evidence>
<dbReference type="InterPro" id="IPR008995">
    <property type="entry name" value="Mo/tungstate-bd_C_term_dom"/>
</dbReference>
<dbReference type="PROSITE" id="PS50893">
    <property type="entry name" value="ABC_TRANSPORTER_2"/>
    <property type="match status" value="1"/>
</dbReference>
<dbReference type="InterPro" id="IPR012340">
    <property type="entry name" value="NA-bd_OB-fold"/>
</dbReference>
<dbReference type="InterPro" id="IPR003439">
    <property type="entry name" value="ABC_transporter-like_ATP-bd"/>
</dbReference>
<protein>
    <submittedName>
        <fullName evidence="7">Sugar ABC transporterATPase</fullName>
    </submittedName>
</protein>
<dbReference type="Gene3D" id="3.40.50.300">
    <property type="entry name" value="P-loop containing nucleotide triphosphate hydrolases"/>
    <property type="match status" value="1"/>
</dbReference>
<dbReference type="CDD" id="cd03259">
    <property type="entry name" value="ABC_Carb_Solutes_like"/>
    <property type="match status" value="1"/>
</dbReference>
<dbReference type="InterPro" id="IPR015853">
    <property type="entry name" value="ABC_transpr_FbpC"/>
</dbReference>
<dbReference type="InterPro" id="IPR047641">
    <property type="entry name" value="ABC_transpr_MalK/UgpC-like"/>
</dbReference>
<dbReference type="PROSITE" id="PS00211">
    <property type="entry name" value="ABC_TRANSPORTER_1"/>
    <property type="match status" value="1"/>
</dbReference>
<evidence type="ECO:0000256" key="4">
    <source>
        <dbReference type="ARBA" id="ARBA00022840"/>
    </source>
</evidence>
<evidence type="ECO:0000256" key="1">
    <source>
        <dbReference type="ARBA" id="ARBA00022448"/>
    </source>
</evidence>
<dbReference type="PANTHER" id="PTHR43875">
    <property type="entry name" value="MALTODEXTRIN IMPORT ATP-BINDING PROTEIN MSMX"/>
    <property type="match status" value="1"/>
</dbReference>
<dbReference type="InterPro" id="IPR027417">
    <property type="entry name" value="P-loop_NTPase"/>
</dbReference>
<keyword evidence="2" id="KW-1003">Cell membrane</keyword>
<dbReference type="EMBL" id="JQCH01000037">
    <property type="protein sequence ID" value="KRO07975.1"/>
    <property type="molecule type" value="Genomic_DNA"/>
</dbReference>
<dbReference type="SUPFAM" id="SSF50331">
    <property type="entry name" value="MOP-like"/>
    <property type="match status" value="1"/>
</dbReference>
<gene>
    <name evidence="7" type="ORF">IV59_GL001561</name>
</gene>
<proteinExistence type="predicted"/>
<comment type="caution">
    <text evidence="7">The sequence shown here is derived from an EMBL/GenBank/DDBJ whole genome shotgun (WGS) entry which is preliminary data.</text>
</comment>